<dbReference type="Proteomes" id="UP001148313">
    <property type="component" value="Unassembled WGS sequence"/>
</dbReference>
<dbReference type="Pfam" id="PF07992">
    <property type="entry name" value="Pyr_redox_2"/>
    <property type="match status" value="1"/>
</dbReference>
<reference evidence="5" key="1">
    <citation type="submission" date="2022-11" db="EMBL/GenBank/DDBJ databases">
        <title>Hoeflea poritis sp. nov., isolated from scleractinian coral Porites lutea.</title>
        <authorList>
            <person name="Zhang G."/>
            <person name="Wei Q."/>
            <person name="Cai L."/>
        </authorList>
    </citation>
    <scope>NUCLEOTIDE SEQUENCE</scope>
    <source>
        <strain evidence="5">E7-10</strain>
    </source>
</reference>
<dbReference type="InterPro" id="IPR000595">
    <property type="entry name" value="cNMP-bd_dom"/>
</dbReference>
<organism evidence="5 6">
    <name type="scientific">Hoeflea poritis</name>
    <dbReference type="NCBI Taxonomy" id="2993659"/>
    <lineage>
        <taxon>Bacteria</taxon>
        <taxon>Pseudomonadati</taxon>
        <taxon>Pseudomonadota</taxon>
        <taxon>Alphaproteobacteria</taxon>
        <taxon>Hyphomicrobiales</taxon>
        <taxon>Rhizobiaceae</taxon>
        <taxon>Hoeflea</taxon>
    </lineage>
</organism>
<dbReference type="SUPFAM" id="SSF51206">
    <property type="entry name" value="cAMP-binding domain-like"/>
    <property type="match status" value="1"/>
</dbReference>
<evidence type="ECO:0000313" key="5">
    <source>
        <dbReference type="EMBL" id="MDA4848417.1"/>
    </source>
</evidence>
<accession>A0ABT4VUM4</accession>
<dbReference type="EMBL" id="JAPJZH010000022">
    <property type="protein sequence ID" value="MDA4848417.1"/>
    <property type="molecule type" value="Genomic_DNA"/>
</dbReference>
<dbReference type="Gene3D" id="2.60.120.10">
    <property type="entry name" value="Jelly Rolls"/>
    <property type="match status" value="1"/>
</dbReference>
<dbReference type="PROSITE" id="PS50042">
    <property type="entry name" value="CNMP_BINDING_3"/>
    <property type="match status" value="1"/>
</dbReference>
<dbReference type="InterPro" id="IPR014710">
    <property type="entry name" value="RmlC-like_jellyroll"/>
</dbReference>
<evidence type="ECO:0000256" key="2">
    <source>
        <dbReference type="ARBA" id="ARBA00022630"/>
    </source>
</evidence>
<dbReference type="RefSeq" id="WP_271092280.1">
    <property type="nucleotide sequence ID" value="NZ_JAPJZH010000022.1"/>
</dbReference>
<keyword evidence="6" id="KW-1185">Reference proteome</keyword>
<name>A0ABT4VUM4_9HYPH</name>
<dbReference type="Gene3D" id="3.50.50.60">
    <property type="entry name" value="FAD/NAD(P)-binding domain"/>
    <property type="match status" value="2"/>
</dbReference>
<dbReference type="InterPro" id="IPR036188">
    <property type="entry name" value="FAD/NAD-bd_sf"/>
</dbReference>
<keyword evidence="3" id="KW-0560">Oxidoreductase</keyword>
<dbReference type="PRINTS" id="PR00469">
    <property type="entry name" value="PNDRDTASEII"/>
</dbReference>
<feature type="domain" description="Cyclic nucleotide-binding" evidence="4">
    <location>
        <begin position="12"/>
        <end position="131"/>
    </location>
</feature>
<protein>
    <recommendedName>
        <fullName evidence="1">Thioredoxin reductase</fullName>
    </recommendedName>
</protein>
<evidence type="ECO:0000256" key="1">
    <source>
        <dbReference type="ARBA" id="ARBA00018719"/>
    </source>
</evidence>
<dbReference type="SMART" id="SM00100">
    <property type="entry name" value="cNMP"/>
    <property type="match status" value="1"/>
</dbReference>
<dbReference type="PRINTS" id="PR00368">
    <property type="entry name" value="FADPNR"/>
</dbReference>
<comment type="caution">
    <text evidence="5">The sequence shown here is derived from an EMBL/GenBank/DDBJ whole genome shotgun (WGS) entry which is preliminary data.</text>
</comment>
<dbReference type="InterPro" id="IPR050097">
    <property type="entry name" value="Ferredoxin-NADP_redctase_2"/>
</dbReference>
<evidence type="ECO:0000259" key="4">
    <source>
        <dbReference type="PROSITE" id="PS50042"/>
    </source>
</evidence>
<dbReference type="Pfam" id="PF00027">
    <property type="entry name" value="cNMP_binding"/>
    <property type="match status" value="1"/>
</dbReference>
<dbReference type="CDD" id="cd00038">
    <property type="entry name" value="CAP_ED"/>
    <property type="match status" value="1"/>
</dbReference>
<dbReference type="PANTHER" id="PTHR48105">
    <property type="entry name" value="THIOREDOXIN REDUCTASE 1-RELATED-RELATED"/>
    <property type="match status" value="1"/>
</dbReference>
<dbReference type="InterPro" id="IPR023753">
    <property type="entry name" value="FAD/NAD-binding_dom"/>
</dbReference>
<keyword evidence="2" id="KW-0285">Flavoprotein</keyword>
<evidence type="ECO:0000313" key="6">
    <source>
        <dbReference type="Proteomes" id="UP001148313"/>
    </source>
</evidence>
<sequence>MESLADDLATLVRQRLEPEHVQAMRAIGESVALSAGGKVFAVGGRQDHFHYIEEGAVEVINPITNRPFPEGAMGPGEFIGEIDFLSGGRAQVDIVAETDLRLLRVPRQAMLDLMARVPELGDIIVTVFAARRRHMIENNLLGITLLGGEADRDIRRIADFANRNRIPARQVALGSKEAADLAQGCGLDPSRPAVILGPSAALQNPTPRQVAAYFGMDRTLSADRVYDVLIVGGGPAGIAAGVYAGAEGLKALVIEDLAIGGQAGSSSRIENYMGFPTGISGADLCWRGEVQAMKFGTRFAVPRRAAAVSEEAGGVFRVSLEDGEAVRARAIVVATGVQYRKLAIEGFEDFESAGIYYAATDLEARYCKGAEVVVIGGGNSAGQAAMFLSRAARHVHVLIRGTSLAASMSDYLRNRLESDPAITLHTRSQLSACHGDGNLDCVTIHDAGAGRDWRLDTPAVFVMVGAAPNTGWLSGCVELDDKGFVRTGAEVGAASAHGTSHPGVFAVGDVRAGSVKRVASAVGEGSVVISRVFAYLQESSANGQG</sequence>
<evidence type="ECO:0000256" key="3">
    <source>
        <dbReference type="ARBA" id="ARBA00023002"/>
    </source>
</evidence>
<dbReference type="InterPro" id="IPR018490">
    <property type="entry name" value="cNMP-bd_dom_sf"/>
</dbReference>
<proteinExistence type="predicted"/>
<gene>
    <name evidence="5" type="ORF">OOZ53_23870</name>
</gene>
<dbReference type="SUPFAM" id="SSF51905">
    <property type="entry name" value="FAD/NAD(P)-binding domain"/>
    <property type="match status" value="1"/>
</dbReference>